<comment type="caution">
    <text evidence="3">The sequence shown here is derived from an EMBL/GenBank/DDBJ whole genome shotgun (WGS) entry which is preliminary data.</text>
</comment>
<organism evidence="3 4">
    <name type="scientific">Thyridium curvatum</name>
    <dbReference type="NCBI Taxonomy" id="1093900"/>
    <lineage>
        <taxon>Eukaryota</taxon>
        <taxon>Fungi</taxon>
        <taxon>Dikarya</taxon>
        <taxon>Ascomycota</taxon>
        <taxon>Pezizomycotina</taxon>
        <taxon>Sordariomycetes</taxon>
        <taxon>Sordariomycetidae</taxon>
        <taxon>Thyridiales</taxon>
        <taxon>Thyridiaceae</taxon>
        <taxon>Thyridium</taxon>
    </lineage>
</organism>
<dbReference type="RefSeq" id="XP_030998919.1">
    <property type="nucleotide sequence ID" value="XM_031137614.1"/>
</dbReference>
<dbReference type="PANTHER" id="PTHR39465:SF1">
    <property type="entry name" value="DNA LIGASE D 3'-PHOSPHOESTERASE DOMAIN-CONTAINING PROTEIN"/>
    <property type="match status" value="1"/>
</dbReference>
<reference evidence="3 4" key="1">
    <citation type="submission" date="2019-06" db="EMBL/GenBank/DDBJ databases">
        <title>Draft genome sequence of the filamentous fungus Phialemoniopsis curvata isolated from diesel fuel.</title>
        <authorList>
            <person name="Varaljay V.A."/>
            <person name="Lyon W.J."/>
            <person name="Crouch A.L."/>
            <person name="Drake C.E."/>
            <person name="Hollomon J.M."/>
            <person name="Nadeau L.J."/>
            <person name="Nunn H.S."/>
            <person name="Stevenson B.S."/>
            <person name="Bojanowski C.L."/>
            <person name="Crookes-Goodson W.J."/>
        </authorList>
    </citation>
    <scope>NUCLEOTIDE SEQUENCE [LARGE SCALE GENOMIC DNA]</scope>
    <source>
        <strain evidence="3 4">D216</strain>
    </source>
</reference>
<evidence type="ECO:0000313" key="3">
    <source>
        <dbReference type="EMBL" id="TPX17208.1"/>
    </source>
</evidence>
<gene>
    <name evidence="3" type="ORF">E0L32_003326</name>
</gene>
<dbReference type="EMBL" id="SKBQ01000014">
    <property type="protein sequence ID" value="TPX17208.1"/>
    <property type="molecule type" value="Genomic_DNA"/>
</dbReference>
<feature type="compositionally biased region" description="Low complexity" evidence="1">
    <location>
        <begin position="49"/>
        <end position="77"/>
    </location>
</feature>
<dbReference type="AlphaFoldDB" id="A0A507BKM3"/>
<sequence length="489" mass="54077">MASKRARSPELVANPFIKKRNLAWSLDDFPEPTSSRGSPSPPAKRRPSRAGPPSARQEASPQQQSQPPGPAAPSSAAIEAGKARITNHAEHFASLLSSHALRHPFPAGAPRLSVRAYRALFESSLGSPTAAHFVIHQHDHPVAGTHYDLRLQINGSSSASWAVMYGPPGAPNGARQARNATETRVHCLWNHLVETASRETGSLLIWDTGTYSVLPAPRARETRYRRQRWPRRSSLSDREEEEEEGEKDERTEQQKLAAAFAARKIRVRLDGARLPRPYVLYLRLTKDEDAAGRAKAARSASAPRRRTRRTRTTAPAPEETSSSSSGGDSSGNEQDHDEDDEVVDPGQTVAAAAEAEEISAMDRELRELEDAEVRRTNAYPGATNSIGSVHQRKWYLSMDREACGFVRRRRHGRVVWEEEEAKAQEDDAGQADRGGDSTIASSSRLTYPFFVRGVEHERSVVTGRLGAEILRDEGITDYVGRMGWRPVLR</sequence>
<feature type="region of interest" description="Disordered" evidence="1">
    <location>
        <begin position="220"/>
        <end position="252"/>
    </location>
</feature>
<feature type="domain" description="DNA ligase D 3'-phosphoesterase" evidence="2">
    <location>
        <begin position="136"/>
        <end position="280"/>
    </location>
</feature>
<feature type="region of interest" description="Disordered" evidence="1">
    <location>
        <begin position="290"/>
        <end position="341"/>
    </location>
</feature>
<dbReference type="GeneID" id="41970773"/>
<keyword evidence="4" id="KW-1185">Reference proteome</keyword>
<accession>A0A507BKM3</accession>
<feature type="compositionally biased region" description="Low complexity" evidence="1">
    <location>
        <begin position="293"/>
        <end position="302"/>
    </location>
</feature>
<dbReference type="PANTHER" id="PTHR39465">
    <property type="entry name" value="DNA LIGASE D, 3'-PHOSPHOESTERASE DOMAIN"/>
    <property type="match status" value="1"/>
</dbReference>
<proteinExistence type="predicted"/>
<protein>
    <recommendedName>
        <fullName evidence="2">DNA ligase D 3'-phosphoesterase domain-containing protein</fullName>
    </recommendedName>
</protein>
<dbReference type="Pfam" id="PF13298">
    <property type="entry name" value="LigD_N"/>
    <property type="match status" value="1"/>
</dbReference>
<dbReference type="InterPro" id="IPR014144">
    <property type="entry name" value="LigD_PE_domain"/>
</dbReference>
<feature type="compositionally biased region" description="Low complexity" evidence="1">
    <location>
        <begin position="312"/>
        <end position="331"/>
    </location>
</feature>
<evidence type="ECO:0000256" key="1">
    <source>
        <dbReference type="SAM" id="MobiDB-lite"/>
    </source>
</evidence>
<feature type="region of interest" description="Disordered" evidence="1">
    <location>
        <begin position="23"/>
        <end position="77"/>
    </location>
</feature>
<dbReference type="Proteomes" id="UP000319257">
    <property type="component" value="Unassembled WGS sequence"/>
</dbReference>
<name>A0A507BKM3_9PEZI</name>
<dbReference type="OrthoDB" id="2588098at2759"/>
<dbReference type="InParanoid" id="A0A507BKM3"/>
<evidence type="ECO:0000313" key="4">
    <source>
        <dbReference type="Proteomes" id="UP000319257"/>
    </source>
</evidence>
<feature type="region of interest" description="Disordered" evidence="1">
    <location>
        <begin position="417"/>
        <end position="438"/>
    </location>
</feature>
<evidence type="ECO:0000259" key="2">
    <source>
        <dbReference type="Pfam" id="PF13298"/>
    </source>
</evidence>